<evidence type="ECO:0000313" key="2">
    <source>
        <dbReference type="EMBL" id="CAF1604762.1"/>
    </source>
</evidence>
<gene>
    <name evidence="1" type="ORF">BJG266_LOCUS36164</name>
    <name evidence="2" type="ORF">QVE165_LOCUS53170</name>
</gene>
<dbReference type="InterPro" id="IPR013320">
    <property type="entry name" value="ConA-like_dom_sf"/>
</dbReference>
<proteinExistence type="predicted"/>
<dbReference type="SUPFAM" id="SSF49899">
    <property type="entry name" value="Concanavalin A-like lectins/glucanases"/>
    <property type="match status" value="2"/>
</dbReference>
<dbReference type="Gene3D" id="2.60.120.200">
    <property type="match status" value="2"/>
</dbReference>
<comment type="caution">
    <text evidence="2">The sequence shown here is derived from an EMBL/GenBank/DDBJ whole genome shotgun (WGS) entry which is preliminary data.</text>
</comment>
<dbReference type="Proteomes" id="UP000663832">
    <property type="component" value="Unassembled WGS sequence"/>
</dbReference>
<keyword evidence="3" id="KW-1185">Reference proteome</keyword>
<dbReference type="Pfam" id="PF13385">
    <property type="entry name" value="Laminin_G_3"/>
    <property type="match status" value="2"/>
</dbReference>
<evidence type="ECO:0000313" key="1">
    <source>
        <dbReference type="EMBL" id="CAF1373515.1"/>
    </source>
</evidence>
<protein>
    <recommendedName>
        <fullName evidence="4">LamG-like jellyroll fold domain-containing protein</fullName>
    </recommendedName>
</protein>
<dbReference type="AlphaFoldDB" id="A0A816B2I7"/>
<dbReference type="OrthoDB" id="347083at2759"/>
<name>A0A816B2I7_9BILA</name>
<dbReference type="Proteomes" id="UP000663877">
    <property type="component" value="Unassembled WGS sequence"/>
</dbReference>
<dbReference type="EMBL" id="CAJNOI010001019">
    <property type="protein sequence ID" value="CAF1373515.1"/>
    <property type="molecule type" value="Genomic_DNA"/>
</dbReference>
<evidence type="ECO:0008006" key="4">
    <source>
        <dbReference type="Google" id="ProtNLM"/>
    </source>
</evidence>
<dbReference type="EMBL" id="CAJNOM010001365">
    <property type="protein sequence ID" value="CAF1604762.1"/>
    <property type="molecule type" value="Genomic_DNA"/>
</dbReference>
<organism evidence="2 3">
    <name type="scientific">Adineta steineri</name>
    <dbReference type="NCBI Taxonomy" id="433720"/>
    <lineage>
        <taxon>Eukaryota</taxon>
        <taxon>Metazoa</taxon>
        <taxon>Spiralia</taxon>
        <taxon>Gnathifera</taxon>
        <taxon>Rotifera</taxon>
        <taxon>Eurotatoria</taxon>
        <taxon>Bdelloidea</taxon>
        <taxon>Adinetida</taxon>
        <taxon>Adinetidae</taxon>
        <taxon>Adineta</taxon>
    </lineage>
</organism>
<accession>A0A816B2I7</accession>
<reference evidence="2" key="1">
    <citation type="submission" date="2021-02" db="EMBL/GenBank/DDBJ databases">
        <authorList>
            <person name="Nowell W R."/>
        </authorList>
    </citation>
    <scope>NUCLEOTIDE SEQUENCE</scope>
</reference>
<evidence type="ECO:0000313" key="3">
    <source>
        <dbReference type="Proteomes" id="UP000663832"/>
    </source>
</evidence>
<sequence length="409" mass="44403">MNNYNATPTNNIMSFTTSGYVNQALIFNASSNPKLTTSYIPLQSSSFTIDTWLYITTLTSDTTTIAIFSICPVLTYDECLMCVIRQVNSAFYLFLGFYYDDCAGNTSLTVNTWIHAAFVFDLTTLTQKVYLNGVLDSTCNVSSAYTGGTSNTTIGHIPAYTPYIGYSPFQGYMDQMTVSNRVKSSCEILEIATLVAYFTFDNGLFLNDSGPNSLQATTNSTSSTASGRFFQAISFTGSNSSYFQMSDFTALGISNRPFSISLWVRPISLQGVIVIISITSTGYCVPHFGFSINGTVMAQIYNGTGFVAVTDATHSVATSVWSHLVQTWSSTNGIRLYVNNVLVASNLISAGSYSGSGLPPYITLANSLSAPSSCFGNQVTAMPFHGDIDDFRVYSRELSTNDVCTLYSN</sequence>